<keyword evidence="1" id="KW-0812">Transmembrane</keyword>
<dbReference type="Gene3D" id="3.40.50.1820">
    <property type="entry name" value="alpha/beta hydrolase"/>
    <property type="match status" value="1"/>
</dbReference>
<dbReference type="EC" id="4.2.99.20" evidence="3"/>
<dbReference type="SUPFAM" id="SSF53474">
    <property type="entry name" value="alpha/beta-Hydrolases"/>
    <property type="match status" value="1"/>
</dbReference>
<organism evidence="3 4">
    <name type="scientific">Terrisporobacter mayombei</name>
    <dbReference type="NCBI Taxonomy" id="1541"/>
    <lineage>
        <taxon>Bacteria</taxon>
        <taxon>Bacillati</taxon>
        <taxon>Bacillota</taxon>
        <taxon>Clostridia</taxon>
        <taxon>Peptostreptococcales</taxon>
        <taxon>Peptostreptococcaceae</taxon>
        <taxon>Terrisporobacter</taxon>
    </lineage>
</organism>
<accession>A0ABY9Q5P1</accession>
<keyword evidence="3" id="KW-0456">Lyase</keyword>
<dbReference type="PANTHER" id="PTHR43358">
    <property type="entry name" value="ALPHA/BETA-HYDROLASE"/>
    <property type="match status" value="1"/>
</dbReference>
<dbReference type="GO" id="GO:0070205">
    <property type="term" value="F:2-succinyl-6-hydroxy-2,4-cyclohexadiene-1-carboxylate synthase activity"/>
    <property type="evidence" value="ECO:0007669"/>
    <property type="project" value="UniProtKB-EC"/>
</dbReference>
<evidence type="ECO:0000259" key="2">
    <source>
        <dbReference type="Pfam" id="PF12146"/>
    </source>
</evidence>
<dbReference type="RefSeq" id="WP_228106136.1">
    <property type="nucleotide sequence ID" value="NZ_CP101637.1"/>
</dbReference>
<dbReference type="PANTHER" id="PTHR43358:SF4">
    <property type="entry name" value="ALPHA_BETA HYDROLASE FOLD-1 DOMAIN-CONTAINING PROTEIN"/>
    <property type="match status" value="1"/>
</dbReference>
<gene>
    <name evidence="3" type="primary">menH_3</name>
    <name evidence="3" type="ORF">TEMA_38120</name>
</gene>
<keyword evidence="1" id="KW-1133">Transmembrane helix</keyword>
<feature type="transmembrane region" description="Helical" evidence="1">
    <location>
        <begin position="7"/>
        <end position="31"/>
    </location>
</feature>
<feature type="domain" description="Serine aminopeptidase S33" evidence="2">
    <location>
        <begin position="93"/>
        <end position="202"/>
    </location>
</feature>
<evidence type="ECO:0000256" key="1">
    <source>
        <dbReference type="SAM" id="Phobius"/>
    </source>
</evidence>
<proteinExistence type="predicted"/>
<evidence type="ECO:0000313" key="3">
    <source>
        <dbReference type="EMBL" id="WMT83301.1"/>
    </source>
</evidence>
<sequence length="311" mass="34958">MKRIKKIIIALSLILLIGTIGVSSLVGIFFYNLAVNANYSKDIVYADHNGDKLRDDEKWLEKESNYKENYIESYDNLNLHAYIVNQNNNTDKWAIVVHGYGGSGKLMSAKAKYFYEMGYNVLIPDLRGHGKSEGEYIGMGWKDRLDIISWINFIIKNNSNSKIVLHGTSMGAATVLMASGEDLPSNVKAIVADCAYTSVWDEFSYELETYLNVPASYVLNVTNIVTKLRAGYSFKEASALDAVKKSTVPILYIHGDSDKFVPYSMMDKLYNATNSPKEKLTVEGAEHANSDLIAPYLYWLTINDFLAQYIP</sequence>
<dbReference type="EMBL" id="CP101637">
    <property type="protein sequence ID" value="WMT83301.1"/>
    <property type="molecule type" value="Genomic_DNA"/>
</dbReference>
<keyword evidence="4" id="KW-1185">Reference proteome</keyword>
<reference evidence="3 4" key="1">
    <citation type="submission" date="2022-07" db="EMBL/GenBank/DDBJ databases">
        <title>Genome sequence of Terrisporobacter mayombei DSM6539.</title>
        <authorList>
            <person name="Boeer T."/>
            <person name="Bengelsdorf F.R."/>
            <person name="Daniel R."/>
            <person name="Poehlein A."/>
        </authorList>
    </citation>
    <scope>NUCLEOTIDE SEQUENCE [LARGE SCALE GENOMIC DNA]</scope>
    <source>
        <strain evidence="3 4">DSM 6539</strain>
    </source>
</reference>
<protein>
    <submittedName>
        <fullName evidence="3">2-succinyl-6-hydroxy-2, 4-cyclohexadiene-1-carboxylate synthase</fullName>
        <ecNumber evidence="3">4.2.99.20</ecNumber>
    </submittedName>
</protein>
<name>A0ABY9Q5P1_9FIRM</name>
<dbReference type="Proteomes" id="UP001235030">
    <property type="component" value="Chromosome"/>
</dbReference>
<keyword evidence="1" id="KW-0472">Membrane</keyword>
<dbReference type="InterPro" id="IPR022742">
    <property type="entry name" value="Hydrolase_4"/>
</dbReference>
<dbReference type="InterPro" id="IPR052920">
    <property type="entry name" value="DNA-binding_regulatory"/>
</dbReference>
<dbReference type="Pfam" id="PF12146">
    <property type="entry name" value="Hydrolase_4"/>
    <property type="match status" value="1"/>
</dbReference>
<evidence type="ECO:0000313" key="4">
    <source>
        <dbReference type="Proteomes" id="UP001235030"/>
    </source>
</evidence>
<dbReference type="InterPro" id="IPR029058">
    <property type="entry name" value="AB_hydrolase_fold"/>
</dbReference>